<keyword evidence="4" id="KW-1185">Reference proteome</keyword>
<evidence type="ECO:0000313" key="3">
    <source>
        <dbReference type="EMBL" id="MFB9075014.1"/>
    </source>
</evidence>
<protein>
    <submittedName>
        <fullName evidence="3">Uncharacterized protein</fullName>
    </submittedName>
</protein>
<evidence type="ECO:0000256" key="1">
    <source>
        <dbReference type="SAM" id="MobiDB-lite"/>
    </source>
</evidence>
<evidence type="ECO:0000313" key="4">
    <source>
        <dbReference type="Proteomes" id="UP001589575"/>
    </source>
</evidence>
<dbReference type="Proteomes" id="UP001589575">
    <property type="component" value="Unassembled WGS sequence"/>
</dbReference>
<evidence type="ECO:0000313" key="2">
    <source>
        <dbReference type="EMBL" id="MFB9072319.1"/>
    </source>
</evidence>
<dbReference type="EMBL" id="JBHMFI010000001">
    <property type="protein sequence ID" value="MFB9072319.1"/>
    <property type="molecule type" value="Genomic_DNA"/>
</dbReference>
<gene>
    <name evidence="2" type="ORF">ACFFX0_14365</name>
    <name evidence="3" type="ORF">ACFFX0_29050</name>
</gene>
<accession>A0ABV5G7S6</accession>
<comment type="caution">
    <text evidence="3">The sequence shown here is derived from an EMBL/GenBank/DDBJ whole genome shotgun (WGS) entry which is preliminary data.</text>
</comment>
<name>A0ABV5G7S6_9MICC</name>
<organism evidence="3 4">
    <name type="scientific">Citricoccus parietis</name>
    <dbReference type="NCBI Taxonomy" id="592307"/>
    <lineage>
        <taxon>Bacteria</taxon>
        <taxon>Bacillati</taxon>
        <taxon>Actinomycetota</taxon>
        <taxon>Actinomycetes</taxon>
        <taxon>Micrococcales</taxon>
        <taxon>Micrococcaceae</taxon>
        <taxon>Citricoccus</taxon>
    </lineage>
</organism>
<dbReference type="EMBL" id="JBHMFI010000006">
    <property type="protein sequence ID" value="MFB9075014.1"/>
    <property type="molecule type" value="Genomic_DNA"/>
</dbReference>
<feature type="region of interest" description="Disordered" evidence="1">
    <location>
        <begin position="49"/>
        <end position="81"/>
    </location>
</feature>
<sequence>MSRPRRTRKACRYSAALECPPQSATTAGMSFADACRGCGQSLLETSCMASVSPSRHRLTPRASGRLEERKTGLSPRARCRS</sequence>
<reference evidence="3 4" key="1">
    <citation type="submission" date="2024-09" db="EMBL/GenBank/DDBJ databases">
        <authorList>
            <person name="Sun Q."/>
            <person name="Mori K."/>
        </authorList>
    </citation>
    <scope>NUCLEOTIDE SEQUENCE [LARGE SCALE GENOMIC DNA]</scope>
    <source>
        <strain evidence="3 4">CCM 7609</strain>
    </source>
</reference>
<proteinExistence type="predicted"/>